<gene>
    <name evidence="9" type="ORF">GNE07_09845</name>
</gene>
<dbReference type="InterPro" id="IPR000515">
    <property type="entry name" value="MetI-like"/>
</dbReference>
<feature type="transmembrane region" description="Helical" evidence="7">
    <location>
        <begin position="258"/>
        <end position="276"/>
    </location>
</feature>
<dbReference type="SUPFAM" id="SSF161098">
    <property type="entry name" value="MetI-like"/>
    <property type="match status" value="1"/>
</dbReference>
<feature type="transmembrane region" description="Helical" evidence="7">
    <location>
        <begin position="154"/>
        <end position="176"/>
    </location>
</feature>
<sequence>MGWFQQDSREKMQIQIKIGNKHVVYVAYAAMIVLAIFTIWPIWWLLMSSLKTTQDLSVNPWGLPHQLDFMNYYNAWVNSGLVRNIINSTIVTVISVIVTLVCSSMIAYVVSRINFKGRNALYYFFIAGMMIPVHSLVIPLYLNTLSWGMQNNLLVLALVYAAFRIPFSVFILEGFLAGIPKEMEECATIDGCSVWGCFLRIIVPLIRDGMITIGILAMMSAWNELLVSTLLIKRPELKTLTVGLRGFVSDVQNEQTQLFAGLFIACLPSLLAYAFASDKMVKGMTMGAVKG</sequence>
<dbReference type="RefSeq" id="WP_070102801.1">
    <property type="nucleotide sequence ID" value="NZ_CZAZ01000013.1"/>
</dbReference>
<feature type="domain" description="ABC transmembrane type-1" evidence="8">
    <location>
        <begin position="85"/>
        <end position="276"/>
    </location>
</feature>
<evidence type="ECO:0000256" key="4">
    <source>
        <dbReference type="ARBA" id="ARBA00022692"/>
    </source>
</evidence>
<evidence type="ECO:0000256" key="3">
    <source>
        <dbReference type="ARBA" id="ARBA00022475"/>
    </source>
</evidence>
<dbReference type="Gene3D" id="1.10.3720.10">
    <property type="entry name" value="MetI-like"/>
    <property type="match status" value="1"/>
</dbReference>
<feature type="transmembrane region" description="Helical" evidence="7">
    <location>
        <begin position="121"/>
        <end position="142"/>
    </location>
</feature>
<keyword evidence="3" id="KW-1003">Cell membrane</keyword>
<comment type="subcellular location">
    <subcellularLocation>
        <location evidence="1 7">Cell membrane</location>
        <topology evidence="1 7">Multi-pass membrane protein</topology>
    </subcellularLocation>
</comment>
<proteinExistence type="inferred from homology"/>
<comment type="caution">
    <text evidence="9">The sequence shown here is derived from an EMBL/GenBank/DDBJ whole genome shotgun (WGS) entry which is preliminary data.</text>
</comment>
<feature type="transmembrane region" description="Helical" evidence="7">
    <location>
        <begin position="23"/>
        <end position="46"/>
    </location>
</feature>
<keyword evidence="6 7" id="KW-0472">Membrane</keyword>
<protein>
    <submittedName>
        <fullName evidence="9">ABC transporter permease subunit</fullName>
    </submittedName>
</protein>
<keyword evidence="5 7" id="KW-1133">Transmembrane helix</keyword>
<dbReference type="CDD" id="cd06261">
    <property type="entry name" value="TM_PBP2"/>
    <property type="match status" value="1"/>
</dbReference>
<dbReference type="EMBL" id="WNME01000005">
    <property type="protein sequence ID" value="MUB63362.1"/>
    <property type="molecule type" value="Genomic_DNA"/>
</dbReference>
<comment type="similarity">
    <text evidence="7">Belongs to the binding-protein-dependent transport system permease family.</text>
</comment>
<feature type="transmembrane region" description="Helical" evidence="7">
    <location>
        <begin position="197"/>
        <end position="222"/>
    </location>
</feature>
<dbReference type="PANTHER" id="PTHR43744">
    <property type="entry name" value="ABC TRANSPORTER PERMEASE PROTEIN MG189-RELATED-RELATED"/>
    <property type="match status" value="1"/>
</dbReference>
<evidence type="ECO:0000313" key="10">
    <source>
        <dbReference type="Proteomes" id="UP000434223"/>
    </source>
</evidence>
<dbReference type="GO" id="GO:0055085">
    <property type="term" value="P:transmembrane transport"/>
    <property type="evidence" value="ECO:0007669"/>
    <property type="project" value="InterPro"/>
</dbReference>
<keyword evidence="2 7" id="KW-0813">Transport</keyword>
<keyword evidence="4 7" id="KW-0812">Transmembrane</keyword>
<feature type="transmembrane region" description="Helical" evidence="7">
    <location>
        <begin position="85"/>
        <end position="109"/>
    </location>
</feature>
<evidence type="ECO:0000256" key="5">
    <source>
        <dbReference type="ARBA" id="ARBA00022989"/>
    </source>
</evidence>
<evidence type="ECO:0000256" key="2">
    <source>
        <dbReference type="ARBA" id="ARBA00022448"/>
    </source>
</evidence>
<dbReference type="Pfam" id="PF00528">
    <property type="entry name" value="BPD_transp_1"/>
    <property type="match status" value="1"/>
</dbReference>
<organism evidence="9 10">
    <name type="scientific">Hungatella hathewayi</name>
    <dbReference type="NCBI Taxonomy" id="154046"/>
    <lineage>
        <taxon>Bacteria</taxon>
        <taxon>Bacillati</taxon>
        <taxon>Bacillota</taxon>
        <taxon>Clostridia</taxon>
        <taxon>Lachnospirales</taxon>
        <taxon>Lachnospiraceae</taxon>
        <taxon>Hungatella</taxon>
    </lineage>
</organism>
<name>A0AAW9WJ35_9FIRM</name>
<dbReference type="InterPro" id="IPR035906">
    <property type="entry name" value="MetI-like_sf"/>
</dbReference>
<evidence type="ECO:0000313" key="9">
    <source>
        <dbReference type="EMBL" id="MUB63362.1"/>
    </source>
</evidence>
<evidence type="ECO:0000256" key="6">
    <source>
        <dbReference type="ARBA" id="ARBA00023136"/>
    </source>
</evidence>
<reference evidence="9 10" key="1">
    <citation type="submission" date="2019-09" db="EMBL/GenBank/DDBJ databases">
        <title>Draft genome sequencing of Hungatella hathewayi 123Y-2.</title>
        <authorList>
            <person name="Lv Q."/>
            <person name="Li S."/>
        </authorList>
    </citation>
    <scope>NUCLEOTIDE SEQUENCE [LARGE SCALE GENOMIC DNA]</scope>
    <source>
        <strain evidence="9 10">123Y-2</strain>
    </source>
</reference>
<evidence type="ECO:0000259" key="8">
    <source>
        <dbReference type="PROSITE" id="PS50928"/>
    </source>
</evidence>
<dbReference type="GO" id="GO:0005886">
    <property type="term" value="C:plasma membrane"/>
    <property type="evidence" value="ECO:0007669"/>
    <property type="project" value="UniProtKB-SubCell"/>
</dbReference>
<dbReference type="PROSITE" id="PS50928">
    <property type="entry name" value="ABC_TM1"/>
    <property type="match status" value="1"/>
</dbReference>
<dbReference type="AlphaFoldDB" id="A0AAW9WJ35"/>
<dbReference type="Proteomes" id="UP000434223">
    <property type="component" value="Unassembled WGS sequence"/>
</dbReference>
<accession>A0AAW9WJ35</accession>
<evidence type="ECO:0000256" key="7">
    <source>
        <dbReference type="RuleBase" id="RU363032"/>
    </source>
</evidence>
<dbReference type="PANTHER" id="PTHR43744:SF12">
    <property type="entry name" value="ABC TRANSPORTER PERMEASE PROTEIN MG189-RELATED"/>
    <property type="match status" value="1"/>
</dbReference>
<evidence type="ECO:0000256" key="1">
    <source>
        <dbReference type="ARBA" id="ARBA00004651"/>
    </source>
</evidence>